<dbReference type="InterPro" id="IPR036291">
    <property type="entry name" value="NAD(P)-bd_dom_sf"/>
</dbReference>
<feature type="domain" description="Alcohol dehydrogenase-like N-terminal" evidence="7">
    <location>
        <begin position="35"/>
        <end position="154"/>
    </location>
</feature>
<dbReference type="InterPro" id="IPR013154">
    <property type="entry name" value="ADH-like_N"/>
</dbReference>
<dbReference type="Proteomes" id="UP000245942">
    <property type="component" value="Unassembled WGS sequence"/>
</dbReference>
<evidence type="ECO:0000256" key="2">
    <source>
        <dbReference type="ARBA" id="ARBA00022723"/>
    </source>
</evidence>
<feature type="domain" description="Alcohol dehydrogenase-like C-terminal" evidence="6">
    <location>
        <begin position="195"/>
        <end position="323"/>
    </location>
</feature>
<organism evidence="8 9">
    <name type="scientific">Pseudomicrostroma glucosiphilum</name>
    <dbReference type="NCBI Taxonomy" id="1684307"/>
    <lineage>
        <taxon>Eukaryota</taxon>
        <taxon>Fungi</taxon>
        <taxon>Dikarya</taxon>
        <taxon>Basidiomycota</taxon>
        <taxon>Ustilaginomycotina</taxon>
        <taxon>Exobasidiomycetes</taxon>
        <taxon>Microstromatales</taxon>
        <taxon>Microstromatales incertae sedis</taxon>
        <taxon>Pseudomicrostroma</taxon>
    </lineage>
</organism>
<evidence type="ECO:0000313" key="8">
    <source>
        <dbReference type="EMBL" id="PWN18658.1"/>
    </source>
</evidence>
<keyword evidence="2 5" id="KW-0479">Metal-binding</keyword>
<dbReference type="GeneID" id="37014966"/>
<gene>
    <name evidence="8" type="ORF">BCV69DRAFT_284959</name>
</gene>
<evidence type="ECO:0000256" key="4">
    <source>
        <dbReference type="ARBA" id="ARBA00023002"/>
    </source>
</evidence>
<evidence type="ECO:0000256" key="5">
    <source>
        <dbReference type="RuleBase" id="RU361277"/>
    </source>
</evidence>
<dbReference type="Gene3D" id="3.90.180.10">
    <property type="entry name" value="Medium-chain alcohol dehydrogenases, catalytic domain"/>
    <property type="match status" value="1"/>
</dbReference>
<dbReference type="Pfam" id="PF08240">
    <property type="entry name" value="ADH_N"/>
    <property type="match status" value="1"/>
</dbReference>
<dbReference type="GO" id="GO:0008270">
    <property type="term" value="F:zinc ion binding"/>
    <property type="evidence" value="ECO:0007669"/>
    <property type="project" value="InterPro"/>
</dbReference>
<dbReference type="Gene3D" id="3.40.50.720">
    <property type="entry name" value="NAD(P)-binding Rossmann-like Domain"/>
    <property type="match status" value="1"/>
</dbReference>
<accession>A0A316U1D0</accession>
<dbReference type="InterPro" id="IPR047109">
    <property type="entry name" value="CAD-like"/>
</dbReference>
<keyword evidence="3 5" id="KW-0862">Zinc</keyword>
<keyword evidence="9" id="KW-1185">Reference proteome</keyword>
<comment type="similarity">
    <text evidence="5">Belongs to the zinc-containing alcohol dehydrogenase family.</text>
</comment>
<dbReference type="InterPro" id="IPR002328">
    <property type="entry name" value="ADH_Zn_CS"/>
</dbReference>
<evidence type="ECO:0000256" key="3">
    <source>
        <dbReference type="ARBA" id="ARBA00022833"/>
    </source>
</evidence>
<dbReference type="STRING" id="1684307.A0A316U1D0"/>
<dbReference type="InterPro" id="IPR011032">
    <property type="entry name" value="GroES-like_sf"/>
</dbReference>
<dbReference type="EMBL" id="KZ819335">
    <property type="protein sequence ID" value="PWN18658.1"/>
    <property type="molecule type" value="Genomic_DNA"/>
</dbReference>
<dbReference type="Pfam" id="PF00107">
    <property type="entry name" value="ADH_zinc_N"/>
    <property type="match status" value="1"/>
</dbReference>
<dbReference type="PROSITE" id="PS00059">
    <property type="entry name" value="ADH_ZINC"/>
    <property type="match status" value="1"/>
</dbReference>
<dbReference type="InterPro" id="IPR013149">
    <property type="entry name" value="ADH-like_C"/>
</dbReference>
<dbReference type="RefSeq" id="XP_025345818.1">
    <property type="nucleotide sequence ID" value="XM_025493232.1"/>
</dbReference>
<evidence type="ECO:0000259" key="6">
    <source>
        <dbReference type="Pfam" id="PF00107"/>
    </source>
</evidence>
<protein>
    <submittedName>
        <fullName evidence="8">Putative zinc-binding alcohol dehydrogenase</fullName>
    </submittedName>
</protein>
<name>A0A316U1D0_9BASI</name>
<evidence type="ECO:0000259" key="7">
    <source>
        <dbReference type="Pfam" id="PF08240"/>
    </source>
</evidence>
<dbReference type="CDD" id="cd05283">
    <property type="entry name" value="CAD1"/>
    <property type="match status" value="1"/>
</dbReference>
<dbReference type="FunFam" id="3.40.50.720:FF:000022">
    <property type="entry name" value="Cinnamyl alcohol dehydrogenase"/>
    <property type="match status" value="1"/>
</dbReference>
<sequence length="361" mass="38590">MSSSEKFEGWVSMNDDDHQKGTMEWKEYTPKNFTDDDVQMDIICCGICYSDISTMSAGWGPPIRPLVVGHEIVGTITKVGKNVKHVKEGERGGVGAQSDSCRSCHMCDQQLESYCANGMTGTYNGKYTNGSGNSFGGYATKWRGPGHFVIPVPDGLESHVAAPLMCGGVTIYSPLKRYGCGNPDVQTVGIVGIGGIGAFGLAFAKALGAKNVVAIGHSPNKKDVAMELGATDYISTGDGKTNPLLEKYHKKMDLIIVTANNADQRYDYLVQSLRPGGHVIAIAVPEKPVMPIPMGAILFSGGNIGGSAIGAPSQIAEMLQLAADKKPNFMIQKRKMSEANQAVQDMVAGKPRFRYCLINGE</sequence>
<dbReference type="SUPFAM" id="SSF51735">
    <property type="entry name" value="NAD(P)-binding Rossmann-fold domains"/>
    <property type="match status" value="1"/>
</dbReference>
<evidence type="ECO:0000313" key="9">
    <source>
        <dbReference type="Proteomes" id="UP000245942"/>
    </source>
</evidence>
<comment type="cofactor">
    <cofactor evidence="1 5">
        <name>Zn(2+)</name>
        <dbReference type="ChEBI" id="CHEBI:29105"/>
    </cofactor>
</comment>
<proteinExistence type="inferred from homology"/>
<keyword evidence="4" id="KW-0560">Oxidoreductase</keyword>
<reference evidence="8 9" key="1">
    <citation type="journal article" date="2018" name="Mol. Biol. Evol.">
        <title>Broad Genomic Sampling Reveals a Smut Pathogenic Ancestry of the Fungal Clade Ustilaginomycotina.</title>
        <authorList>
            <person name="Kijpornyongpan T."/>
            <person name="Mondo S.J."/>
            <person name="Barry K."/>
            <person name="Sandor L."/>
            <person name="Lee J."/>
            <person name="Lipzen A."/>
            <person name="Pangilinan J."/>
            <person name="LaButti K."/>
            <person name="Hainaut M."/>
            <person name="Henrissat B."/>
            <person name="Grigoriev I.V."/>
            <person name="Spatafora J.W."/>
            <person name="Aime M.C."/>
        </authorList>
    </citation>
    <scope>NUCLEOTIDE SEQUENCE [LARGE SCALE GENOMIC DNA]</scope>
    <source>
        <strain evidence="8 9">MCA 4718</strain>
    </source>
</reference>
<dbReference type="GO" id="GO:0016616">
    <property type="term" value="F:oxidoreductase activity, acting on the CH-OH group of donors, NAD or NADP as acceptor"/>
    <property type="evidence" value="ECO:0007669"/>
    <property type="project" value="InterPro"/>
</dbReference>
<evidence type="ECO:0000256" key="1">
    <source>
        <dbReference type="ARBA" id="ARBA00001947"/>
    </source>
</evidence>
<dbReference type="OrthoDB" id="1879366at2759"/>
<dbReference type="AlphaFoldDB" id="A0A316U1D0"/>
<dbReference type="SUPFAM" id="SSF50129">
    <property type="entry name" value="GroES-like"/>
    <property type="match status" value="1"/>
</dbReference>
<dbReference type="PANTHER" id="PTHR42683">
    <property type="entry name" value="ALDEHYDE REDUCTASE"/>
    <property type="match status" value="1"/>
</dbReference>